<dbReference type="FunFam" id="2.60.120.10:FF:000032">
    <property type="entry name" value="Mannose-1-phosphate guanylyltransferase/mannose-6-phosphate isomerase"/>
    <property type="match status" value="1"/>
</dbReference>
<dbReference type="InterPro" id="IPR006375">
    <property type="entry name" value="Man1P_GuaTrfase/Man6P_Isoase"/>
</dbReference>
<comment type="similarity">
    <text evidence="1 8">Belongs to the mannose-6-phosphate isomerase type 2 family.</text>
</comment>
<dbReference type="SUPFAM" id="SSF51182">
    <property type="entry name" value="RmlC-like cupins"/>
    <property type="match status" value="1"/>
</dbReference>
<evidence type="ECO:0000256" key="6">
    <source>
        <dbReference type="ARBA" id="ARBA00023134"/>
    </source>
</evidence>
<dbReference type="InterPro" id="IPR011051">
    <property type="entry name" value="RmlC_Cupin_sf"/>
</dbReference>
<feature type="domain" description="Mannose-6-phosphate isomerase type II C-terminal" evidence="10">
    <location>
        <begin position="355"/>
        <end position="469"/>
    </location>
</feature>
<dbReference type="Proteomes" id="UP000249577">
    <property type="component" value="Unassembled WGS sequence"/>
</dbReference>
<dbReference type="InterPro" id="IPR005835">
    <property type="entry name" value="NTP_transferase_dom"/>
</dbReference>
<name>A0A2W5MNL5_ANCNO</name>
<feature type="domain" description="MannoseP isomerase/GMP-like beta-helix" evidence="11">
    <location>
        <begin position="303"/>
        <end position="351"/>
    </location>
</feature>
<dbReference type="EC" id="2.7.7.13" evidence="2"/>
<accession>A0A2W5MNL5</accession>
<evidence type="ECO:0000256" key="4">
    <source>
        <dbReference type="ARBA" id="ARBA00022695"/>
    </source>
</evidence>
<dbReference type="InterPro" id="IPR054566">
    <property type="entry name" value="ManC/GMP-like_b-helix"/>
</dbReference>
<dbReference type="GO" id="GO:0005525">
    <property type="term" value="F:GTP binding"/>
    <property type="evidence" value="ECO:0007669"/>
    <property type="project" value="UniProtKB-KW"/>
</dbReference>
<dbReference type="NCBIfam" id="TIGR01479">
    <property type="entry name" value="GMP_PMI"/>
    <property type="match status" value="1"/>
</dbReference>
<proteinExistence type="inferred from homology"/>
<comment type="caution">
    <text evidence="12">The sequence shown here is derived from an EMBL/GenBank/DDBJ whole genome shotgun (WGS) entry which is preliminary data.</text>
</comment>
<dbReference type="PANTHER" id="PTHR46390">
    <property type="entry name" value="MANNOSE-1-PHOSPHATE GUANYLYLTRANSFERASE"/>
    <property type="match status" value="1"/>
</dbReference>
<dbReference type="GO" id="GO:0000271">
    <property type="term" value="P:polysaccharide biosynthetic process"/>
    <property type="evidence" value="ECO:0007669"/>
    <property type="project" value="InterPro"/>
</dbReference>
<evidence type="ECO:0000313" key="12">
    <source>
        <dbReference type="EMBL" id="PZQ19303.1"/>
    </source>
</evidence>
<dbReference type="CDD" id="cd02213">
    <property type="entry name" value="cupin_PMI_typeII_C"/>
    <property type="match status" value="1"/>
</dbReference>
<organism evidence="12 13">
    <name type="scientific">Ancylobacter novellus</name>
    <name type="common">Thiobacillus novellus</name>
    <dbReference type="NCBI Taxonomy" id="921"/>
    <lineage>
        <taxon>Bacteria</taxon>
        <taxon>Pseudomonadati</taxon>
        <taxon>Pseudomonadota</taxon>
        <taxon>Alphaproteobacteria</taxon>
        <taxon>Hyphomicrobiales</taxon>
        <taxon>Xanthobacteraceae</taxon>
        <taxon>Ancylobacter</taxon>
    </lineage>
</organism>
<protein>
    <recommendedName>
        <fullName evidence="2">mannose-1-phosphate guanylyltransferase</fullName>
        <ecNumber evidence="2">2.7.7.13</ecNumber>
    </recommendedName>
</protein>
<dbReference type="InterPro" id="IPR001538">
    <property type="entry name" value="Man6P_isomerase-2_C"/>
</dbReference>
<keyword evidence="3 12" id="KW-0808">Transferase</keyword>
<gene>
    <name evidence="12" type="ORF">DI565_02705</name>
</gene>
<keyword evidence="12" id="KW-0413">Isomerase</keyword>
<evidence type="ECO:0000259" key="9">
    <source>
        <dbReference type="Pfam" id="PF00483"/>
    </source>
</evidence>
<dbReference type="Pfam" id="PF22640">
    <property type="entry name" value="ManC_GMP_beta-helix"/>
    <property type="match status" value="1"/>
</dbReference>
<comment type="catalytic activity">
    <reaction evidence="7">
        <text>alpha-D-mannose 1-phosphate + GTP + H(+) = GDP-alpha-D-mannose + diphosphate</text>
        <dbReference type="Rhea" id="RHEA:15229"/>
        <dbReference type="ChEBI" id="CHEBI:15378"/>
        <dbReference type="ChEBI" id="CHEBI:33019"/>
        <dbReference type="ChEBI" id="CHEBI:37565"/>
        <dbReference type="ChEBI" id="CHEBI:57527"/>
        <dbReference type="ChEBI" id="CHEBI:58409"/>
        <dbReference type="EC" id="2.7.7.13"/>
    </reaction>
</comment>
<evidence type="ECO:0000256" key="1">
    <source>
        <dbReference type="ARBA" id="ARBA00006115"/>
    </source>
</evidence>
<evidence type="ECO:0000313" key="13">
    <source>
        <dbReference type="Proteomes" id="UP000249577"/>
    </source>
</evidence>
<keyword evidence="6" id="KW-0342">GTP-binding</keyword>
<dbReference type="GO" id="GO:0009298">
    <property type="term" value="P:GDP-mannose biosynthetic process"/>
    <property type="evidence" value="ECO:0007669"/>
    <property type="project" value="TreeGrafter"/>
</dbReference>
<dbReference type="EMBL" id="QFPN01000001">
    <property type="protein sequence ID" value="PZQ19303.1"/>
    <property type="molecule type" value="Genomic_DNA"/>
</dbReference>
<dbReference type="Gene3D" id="2.60.120.10">
    <property type="entry name" value="Jelly Rolls"/>
    <property type="match status" value="1"/>
</dbReference>
<dbReference type="GO" id="GO:0016853">
    <property type="term" value="F:isomerase activity"/>
    <property type="evidence" value="ECO:0007669"/>
    <property type="project" value="UniProtKB-KW"/>
</dbReference>
<evidence type="ECO:0000256" key="5">
    <source>
        <dbReference type="ARBA" id="ARBA00022741"/>
    </source>
</evidence>
<dbReference type="GO" id="GO:0004475">
    <property type="term" value="F:mannose-1-phosphate guanylyltransferase (GTP) activity"/>
    <property type="evidence" value="ECO:0007669"/>
    <property type="project" value="UniProtKB-EC"/>
</dbReference>
<dbReference type="Pfam" id="PF00483">
    <property type="entry name" value="NTP_transferase"/>
    <property type="match status" value="1"/>
</dbReference>
<dbReference type="InterPro" id="IPR049577">
    <property type="entry name" value="GMPP_N"/>
</dbReference>
<evidence type="ECO:0000256" key="2">
    <source>
        <dbReference type="ARBA" id="ARBA00012387"/>
    </source>
</evidence>
<dbReference type="SUPFAM" id="SSF53448">
    <property type="entry name" value="Nucleotide-diphospho-sugar transferases"/>
    <property type="match status" value="1"/>
</dbReference>
<dbReference type="InterPro" id="IPR051161">
    <property type="entry name" value="Mannose-6P_isomerase_type2"/>
</dbReference>
<sequence>MNIHPVILCGGSGVRLWPLSRGEAPKQFIELFGEGEGTLFDRTLERLSAAQGFSKPLVVSNEAYRFQVSEALDKAGVTAEAVLLEPLARNTAPAIAAAAAALIEMDPEAIMAVMPSDHMVGRPEEFAAAVLIAAQTAAKGKIVLLGVKPDTPHEGYGYIRVGAALEPGGNARKVASFHEKPQRTVAEGYLASGDYLWNGGFFIMRAATLLDELRKFEPEVAEAAIAAYTNAKTTGVVKALDADALEACPSISIDHAVMERTDAAAVVAIDVGWSDIGSWSALADIGPADEQGNVVTGDALLENTTNTLVHAPDRLVATLGVDNLMVVSTGDAVLVANRAQAQGVSALVQALRAAGRPEAHVHLRQHRPWGFFERLAIGDRFQVKLLHVKPGGKLSLQMHYHRSEHWVVVRGTARVTVDGTERFLRENESVYISATQWHRLENPGKQAVEIIEVQIGSYVGEDDIVRSDDIYARDAREKPKDYVNVPESMLK</sequence>
<dbReference type="Pfam" id="PF01050">
    <property type="entry name" value="MannoseP_isomer"/>
    <property type="match status" value="1"/>
</dbReference>
<reference evidence="12 13" key="1">
    <citation type="submission" date="2017-08" db="EMBL/GenBank/DDBJ databases">
        <title>Infants hospitalized years apart are colonized by the same room-sourced microbial strains.</title>
        <authorList>
            <person name="Brooks B."/>
            <person name="Olm M.R."/>
            <person name="Firek B.A."/>
            <person name="Baker R."/>
            <person name="Thomas B.C."/>
            <person name="Morowitz M.J."/>
            <person name="Banfield J.F."/>
        </authorList>
    </citation>
    <scope>NUCLEOTIDE SEQUENCE [LARGE SCALE GENOMIC DNA]</scope>
    <source>
        <strain evidence="12">S2_005_003_R2_43</strain>
    </source>
</reference>
<dbReference type="CDD" id="cd02509">
    <property type="entry name" value="GDP-M1P_Guanylyltransferase"/>
    <property type="match status" value="1"/>
</dbReference>
<dbReference type="AlphaFoldDB" id="A0A2W5MNL5"/>
<evidence type="ECO:0000259" key="10">
    <source>
        <dbReference type="Pfam" id="PF01050"/>
    </source>
</evidence>
<dbReference type="Gene3D" id="3.90.550.10">
    <property type="entry name" value="Spore Coat Polysaccharide Biosynthesis Protein SpsA, Chain A"/>
    <property type="match status" value="1"/>
</dbReference>
<feature type="domain" description="Nucleotidyl transferase" evidence="9">
    <location>
        <begin position="5"/>
        <end position="290"/>
    </location>
</feature>
<keyword evidence="4 12" id="KW-0548">Nucleotidyltransferase</keyword>
<dbReference type="InterPro" id="IPR014710">
    <property type="entry name" value="RmlC-like_jellyroll"/>
</dbReference>
<dbReference type="PANTHER" id="PTHR46390:SF1">
    <property type="entry name" value="MANNOSE-1-PHOSPHATE GUANYLYLTRANSFERASE"/>
    <property type="match status" value="1"/>
</dbReference>
<evidence type="ECO:0000256" key="8">
    <source>
        <dbReference type="RuleBase" id="RU004190"/>
    </source>
</evidence>
<evidence type="ECO:0000256" key="7">
    <source>
        <dbReference type="ARBA" id="ARBA00047343"/>
    </source>
</evidence>
<dbReference type="FunFam" id="3.90.550.10:FF:000046">
    <property type="entry name" value="Mannose-1-phosphate guanylyltransferase (GDP)"/>
    <property type="match status" value="1"/>
</dbReference>
<evidence type="ECO:0000256" key="3">
    <source>
        <dbReference type="ARBA" id="ARBA00022679"/>
    </source>
</evidence>
<keyword evidence="5" id="KW-0547">Nucleotide-binding</keyword>
<evidence type="ECO:0000259" key="11">
    <source>
        <dbReference type="Pfam" id="PF22640"/>
    </source>
</evidence>
<dbReference type="InterPro" id="IPR029044">
    <property type="entry name" value="Nucleotide-diphossugar_trans"/>
</dbReference>